<evidence type="ECO:0000313" key="2">
    <source>
        <dbReference type="Proteomes" id="UP001642464"/>
    </source>
</evidence>
<organism evidence="1 2">
    <name type="scientific">Durusdinium trenchii</name>
    <dbReference type="NCBI Taxonomy" id="1381693"/>
    <lineage>
        <taxon>Eukaryota</taxon>
        <taxon>Sar</taxon>
        <taxon>Alveolata</taxon>
        <taxon>Dinophyceae</taxon>
        <taxon>Suessiales</taxon>
        <taxon>Symbiodiniaceae</taxon>
        <taxon>Durusdinium</taxon>
    </lineage>
</organism>
<name>A0ABP0SLK2_9DINO</name>
<keyword evidence="2" id="KW-1185">Reference proteome</keyword>
<dbReference type="Proteomes" id="UP001642464">
    <property type="component" value="Unassembled WGS sequence"/>
</dbReference>
<accession>A0ABP0SLK2</accession>
<evidence type="ECO:0000313" key="1">
    <source>
        <dbReference type="EMBL" id="CAK9113150.1"/>
    </source>
</evidence>
<sequence>MALESLAYLKVIASGCLDFISGHAPQVISQWAAVLHMAYPEFQAVSLKEIVHKLIERTMYNREAHTQSMLDFVEFFAGNAALSKELLRKQLRGASFDYLYGSSHDVLTASGLRLYIEALGSLREKGLSWLATQCSSYVVLCRATTMRFPSNDFLGNLSNPRVVEGNSLGLLSALLYFLAWVSLSCPVLEQPLNSCLPETPAWKYLLRWTKAICTTTYLGSFGGPSQKPLQLWHSRMEFVALSRPRPTWLGAAAESPVTRDGAKFTGRRDQLIESEHYTVQFGRAVADIVCDL</sequence>
<reference evidence="1 2" key="1">
    <citation type="submission" date="2024-02" db="EMBL/GenBank/DDBJ databases">
        <authorList>
            <person name="Chen Y."/>
            <person name="Shah S."/>
            <person name="Dougan E. K."/>
            <person name="Thang M."/>
            <person name="Chan C."/>
        </authorList>
    </citation>
    <scope>NUCLEOTIDE SEQUENCE [LARGE SCALE GENOMIC DNA]</scope>
</reference>
<comment type="caution">
    <text evidence="1">The sequence shown here is derived from an EMBL/GenBank/DDBJ whole genome shotgun (WGS) entry which is preliminary data.</text>
</comment>
<proteinExistence type="predicted"/>
<dbReference type="EMBL" id="CAXAMM010044106">
    <property type="protein sequence ID" value="CAK9113150.1"/>
    <property type="molecule type" value="Genomic_DNA"/>
</dbReference>
<protein>
    <submittedName>
        <fullName evidence="1">Uncharacterized protein</fullName>
    </submittedName>
</protein>
<gene>
    <name evidence="1" type="ORF">SCF082_LOCUS52455</name>
</gene>